<dbReference type="Pfam" id="PF26367">
    <property type="entry name" value="DUF8095"/>
    <property type="match status" value="1"/>
</dbReference>
<dbReference type="Proteomes" id="UP000552683">
    <property type="component" value="Unassembled WGS sequence"/>
</dbReference>
<sequence>MKNTMIFKTVAAAVAALAFSGCAGITGDIGGERAWRTYMENDASIQQIGFITETTVYEMSGGKKEEKFGDYMGRAEVKSPGESDSASQNLGWVYASGDGVKTLIVIDLDSGKNVDLSDKDEIKKLQNSKKFKFYEFGGGILESVVYSAQKSPVCKAFFSGEPISARSVTNYYVGASDEFFATVIDAKIVGNKGFEIENLDFKFNLPSSKLAEAKEQATSAKFKQDVIEQDLKKQGRILLNILCYHSMPSK</sequence>
<keyword evidence="4" id="KW-1185">Reference proteome</keyword>
<comment type="caution">
    <text evidence="3">The sequence shown here is derived from an EMBL/GenBank/DDBJ whole genome shotgun (WGS) entry which is preliminary data.</text>
</comment>
<keyword evidence="1" id="KW-0732">Signal</keyword>
<dbReference type="RefSeq" id="WP_185898679.1">
    <property type="nucleotide sequence ID" value="NZ_JACLZK010000002.1"/>
</dbReference>
<evidence type="ECO:0000313" key="4">
    <source>
        <dbReference type="Proteomes" id="UP000552683"/>
    </source>
</evidence>
<name>A0A842J989_9BACT</name>
<dbReference type="InterPro" id="IPR058408">
    <property type="entry name" value="DUF8095"/>
</dbReference>
<evidence type="ECO:0000313" key="3">
    <source>
        <dbReference type="EMBL" id="MBC2883115.1"/>
    </source>
</evidence>
<reference evidence="3 4" key="1">
    <citation type="submission" date="2020-08" db="EMBL/GenBank/DDBJ databases">
        <title>Complete genome and description of Campylobacter massiliensis Marseille-Q3452 sp. nov.</title>
        <authorList>
            <person name="Antezack A."/>
        </authorList>
    </citation>
    <scope>NUCLEOTIDE SEQUENCE [LARGE SCALE GENOMIC DNA]</scope>
    <source>
        <strain evidence="3 4">Marseille-Q3452</strain>
    </source>
</reference>
<dbReference type="PROSITE" id="PS51257">
    <property type="entry name" value="PROKAR_LIPOPROTEIN"/>
    <property type="match status" value="1"/>
</dbReference>
<feature type="domain" description="DUF8095" evidence="2">
    <location>
        <begin position="102"/>
        <end position="241"/>
    </location>
</feature>
<protein>
    <recommendedName>
        <fullName evidence="2">DUF8095 domain-containing protein</fullName>
    </recommendedName>
</protein>
<feature type="chain" id="PRO_5032707852" description="DUF8095 domain-containing protein" evidence="1">
    <location>
        <begin position="24"/>
        <end position="250"/>
    </location>
</feature>
<gene>
    <name evidence="3" type="ORF">H7R39_07585</name>
</gene>
<organism evidence="3 4">
    <name type="scientific">Campylobacter massiliensis</name>
    <dbReference type="NCBI Taxonomy" id="2762557"/>
    <lineage>
        <taxon>Bacteria</taxon>
        <taxon>Pseudomonadati</taxon>
        <taxon>Campylobacterota</taxon>
        <taxon>Epsilonproteobacteria</taxon>
        <taxon>Campylobacterales</taxon>
        <taxon>Campylobacteraceae</taxon>
        <taxon>Campylobacter</taxon>
    </lineage>
</organism>
<dbReference type="EMBL" id="JACLZK010000002">
    <property type="protein sequence ID" value="MBC2883115.1"/>
    <property type="molecule type" value="Genomic_DNA"/>
</dbReference>
<evidence type="ECO:0000259" key="2">
    <source>
        <dbReference type="Pfam" id="PF26367"/>
    </source>
</evidence>
<feature type="signal peptide" evidence="1">
    <location>
        <begin position="1"/>
        <end position="23"/>
    </location>
</feature>
<accession>A0A842J989</accession>
<dbReference type="AlphaFoldDB" id="A0A842J989"/>
<evidence type="ECO:0000256" key="1">
    <source>
        <dbReference type="SAM" id="SignalP"/>
    </source>
</evidence>
<proteinExistence type="predicted"/>